<dbReference type="SMART" id="SM00347">
    <property type="entry name" value="HTH_MARR"/>
    <property type="match status" value="1"/>
</dbReference>
<dbReference type="PROSITE" id="PS50995">
    <property type="entry name" value="HTH_MARR_2"/>
    <property type="match status" value="1"/>
</dbReference>
<dbReference type="GO" id="GO:0003700">
    <property type="term" value="F:DNA-binding transcription factor activity"/>
    <property type="evidence" value="ECO:0007669"/>
    <property type="project" value="InterPro"/>
</dbReference>
<keyword evidence="3" id="KW-1185">Reference proteome</keyword>
<dbReference type="InterPro" id="IPR036388">
    <property type="entry name" value="WH-like_DNA-bd_sf"/>
</dbReference>
<dbReference type="Proteomes" id="UP000183376">
    <property type="component" value="Chromosome I"/>
</dbReference>
<keyword evidence="2" id="KW-0238">DNA-binding</keyword>
<dbReference type="GO" id="GO:0003677">
    <property type="term" value="F:DNA binding"/>
    <property type="evidence" value="ECO:0007669"/>
    <property type="project" value="UniProtKB-KW"/>
</dbReference>
<protein>
    <submittedName>
        <fullName evidence="2">DNA-binding transcriptional regulator, MarR family</fullName>
    </submittedName>
</protein>
<dbReference type="SUPFAM" id="SSF46785">
    <property type="entry name" value="Winged helix' DNA-binding domain"/>
    <property type="match status" value="1"/>
</dbReference>
<feature type="domain" description="HTH marR-type" evidence="1">
    <location>
        <begin position="14"/>
        <end position="150"/>
    </location>
</feature>
<sequence length="163" mass="18408">MGDMSDTRWLDADEQSTWRALVSVLGRLNEQLDRQLQRDTGIPLTYYEILVRLSETPGRELRMSELAEQSEYSRSRLSHAVSKLEKLGWVRRKSCPTDKRGQLAELTDEGMASLVAAAPGHVSEVRKLVFDPLSQREMELLGEICDKLRGSWDTSGCPEDATP</sequence>
<dbReference type="Pfam" id="PF12802">
    <property type="entry name" value="MarR_2"/>
    <property type="match status" value="1"/>
</dbReference>
<dbReference type="PRINTS" id="PR00598">
    <property type="entry name" value="HTHMARR"/>
</dbReference>
<dbReference type="InterPro" id="IPR036390">
    <property type="entry name" value="WH_DNA-bd_sf"/>
</dbReference>
<gene>
    <name evidence="2" type="ORF">SAMN04489726_7489</name>
</gene>
<dbReference type="Gene3D" id="1.10.10.10">
    <property type="entry name" value="Winged helix-like DNA-binding domain superfamily/Winged helix DNA-binding domain"/>
    <property type="match status" value="1"/>
</dbReference>
<evidence type="ECO:0000259" key="1">
    <source>
        <dbReference type="PROSITE" id="PS50995"/>
    </source>
</evidence>
<dbReference type="PANTHER" id="PTHR33164">
    <property type="entry name" value="TRANSCRIPTIONAL REGULATOR, MARR FAMILY"/>
    <property type="match status" value="1"/>
</dbReference>
<dbReference type="eggNOG" id="COG1846">
    <property type="taxonomic scope" value="Bacteria"/>
</dbReference>
<organism evidence="2 3">
    <name type="scientific">Allokutzneria albata</name>
    <name type="common">Kibdelosporangium albatum</name>
    <dbReference type="NCBI Taxonomy" id="211114"/>
    <lineage>
        <taxon>Bacteria</taxon>
        <taxon>Bacillati</taxon>
        <taxon>Actinomycetota</taxon>
        <taxon>Actinomycetes</taxon>
        <taxon>Pseudonocardiales</taxon>
        <taxon>Pseudonocardiaceae</taxon>
        <taxon>Allokutzneria</taxon>
    </lineage>
</organism>
<name>A0A1H0CYK4_ALLAB</name>
<dbReference type="InterPro" id="IPR039422">
    <property type="entry name" value="MarR/SlyA-like"/>
</dbReference>
<proteinExistence type="predicted"/>
<reference evidence="2 3" key="1">
    <citation type="submission" date="2016-10" db="EMBL/GenBank/DDBJ databases">
        <authorList>
            <person name="de Groot N.N."/>
        </authorList>
    </citation>
    <scope>NUCLEOTIDE SEQUENCE [LARGE SCALE GENOMIC DNA]</scope>
    <source>
        <strain evidence="2 3">DSM 44149</strain>
    </source>
</reference>
<dbReference type="InterPro" id="IPR000835">
    <property type="entry name" value="HTH_MarR-typ"/>
</dbReference>
<dbReference type="EMBL" id="LT629701">
    <property type="protein sequence ID" value="SDN62987.1"/>
    <property type="molecule type" value="Genomic_DNA"/>
</dbReference>
<evidence type="ECO:0000313" key="2">
    <source>
        <dbReference type="EMBL" id="SDN62987.1"/>
    </source>
</evidence>
<dbReference type="AlphaFoldDB" id="A0A1H0CYK4"/>
<dbReference type="PANTHER" id="PTHR33164:SF99">
    <property type="entry name" value="MARR FAMILY REGULATORY PROTEIN"/>
    <property type="match status" value="1"/>
</dbReference>
<accession>A0A1H0CYK4</accession>
<evidence type="ECO:0000313" key="3">
    <source>
        <dbReference type="Proteomes" id="UP000183376"/>
    </source>
</evidence>
<dbReference type="STRING" id="211114.SAMN04489726_7489"/>
<dbReference type="GO" id="GO:0006950">
    <property type="term" value="P:response to stress"/>
    <property type="evidence" value="ECO:0007669"/>
    <property type="project" value="TreeGrafter"/>
</dbReference>
<dbReference type="OrthoDB" id="3254910at2"/>